<dbReference type="Pfam" id="PF06114">
    <property type="entry name" value="Peptidase_M78"/>
    <property type="match status" value="1"/>
</dbReference>
<dbReference type="InterPro" id="IPR052345">
    <property type="entry name" value="Rad_response_metalloprotease"/>
</dbReference>
<evidence type="ECO:0000313" key="4">
    <source>
        <dbReference type="Proteomes" id="UP000014803"/>
    </source>
</evidence>
<dbReference type="GO" id="GO:0003677">
    <property type="term" value="F:DNA binding"/>
    <property type="evidence" value="ECO:0007669"/>
    <property type="project" value="InterPro"/>
</dbReference>
<dbReference type="EMBL" id="CP003969">
    <property type="protein sequence ID" value="AGP33818.1"/>
    <property type="molecule type" value="Genomic_DNA"/>
</dbReference>
<dbReference type="Proteomes" id="UP000014803">
    <property type="component" value="Chromosome"/>
</dbReference>
<evidence type="ECO:0000313" key="3">
    <source>
        <dbReference type="EMBL" id="AGP33818.1"/>
    </source>
</evidence>
<feature type="domain" description="HTH cro/C1-type" evidence="2">
    <location>
        <begin position="28"/>
        <end position="84"/>
    </location>
</feature>
<proteinExistence type="inferred from homology"/>
<dbReference type="InterPro" id="IPR010982">
    <property type="entry name" value="Lambda_DNA-bd_dom_sf"/>
</dbReference>
<dbReference type="PANTHER" id="PTHR43236">
    <property type="entry name" value="ANTITOXIN HIGA1"/>
    <property type="match status" value="1"/>
</dbReference>
<dbReference type="STRING" id="1254432.SCE1572_04495"/>
<protein>
    <recommendedName>
        <fullName evidence="2">HTH cro/C1-type domain-containing protein</fullName>
    </recommendedName>
</protein>
<dbReference type="CDD" id="cd00093">
    <property type="entry name" value="HTH_XRE"/>
    <property type="match status" value="1"/>
</dbReference>
<reference evidence="3 4" key="1">
    <citation type="journal article" date="2013" name="Sci. Rep.">
        <title>Extraordinary expansion of a Sorangium cellulosum genome from an alkaline milieu.</title>
        <authorList>
            <person name="Han K."/>
            <person name="Li Z.F."/>
            <person name="Peng R."/>
            <person name="Zhu L.P."/>
            <person name="Zhou T."/>
            <person name="Wang L.G."/>
            <person name="Li S.G."/>
            <person name="Zhang X.B."/>
            <person name="Hu W."/>
            <person name="Wu Z.H."/>
            <person name="Qin N."/>
            <person name="Li Y.Z."/>
        </authorList>
    </citation>
    <scope>NUCLEOTIDE SEQUENCE [LARGE SCALE GENOMIC DNA]</scope>
    <source>
        <strain evidence="3 4">So0157-2</strain>
    </source>
</reference>
<dbReference type="InterPro" id="IPR001387">
    <property type="entry name" value="Cro/C1-type_HTH"/>
</dbReference>
<evidence type="ECO:0000256" key="1">
    <source>
        <dbReference type="ARBA" id="ARBA00007227"/>
    </source>
</evidence>
<dbReference type="InterPro" id="IPR010359">
    <property type="entry name" value="IrrE_HExxH"/>
</dbReference>
<dbReference type="KEGG" id="scu:SCE1572_04495"/>
<dbReference type="eggNOG" id="COG1396">
    <property type="taxonomic scope" value="Bacteria"/>
</dbReference>
<dbReference type="eggNOG" id="COG2856">
    <property type="taxonomic scope" value="Bacteria"/>
</dbReference>
<gene>
    <name evidence="3" type="ORF">SCE1572_04495</name>
</gene>
<dbReference type="SUPFAM" id="SSF47413">
    <property type="entry name" value="lambda repressor-like DNA-binding domains"/>
    <property type="match status" value="1"/>
</dbReference>
<sequence>MGEGGEYRRGARIHYAATMVDFAAVGRRLREARETHHVERATLARDASVPEDVLARLEAGEAVPISTAALARVERRLKLSPTALWADTPHEEIALSFHFRHASVPDFFHADEDAAREALTIARDVEGLEERLDRPAPLKRVHWFREAPVGHNASADGYARAWRLRDILHQKNFLDSPTSPLPDPLETLVEEAFGVPVIEKPLHSPSVLAVTVKDRASGLAAILLNTAAKGGLQPLRRRVDLAHEICHLLFDEPRDDIGLWIDVAEDQEEDAPRRQGDAVEKRARAFAAELLLPKLGLHRLLGRPQVRARELKPAVELVQRAREHYGTTIELTSYHLYNVGYIEKYLLEEILAEIQKTVPLHSHAAPSAREALLSRRVREALSAGLISAMRARELLELSAWDELPWNTTR</sequence>
<dbReference type="Gene3D" id="1.10.260.40">
    <property type="entry name" value="lambda repressor-like DNA-binding domains"/>
    <property type="match status" value="1"/>
</dbReference>
<dbReference type="AlphaFoldDB" id="S4XTA7"/>
<accession>S4XTA7</accession>
<evidence type="ECO:0000259" key="2">
    <source>
        <dbReference type="SMART" id="SM00530"/>
    </source>
</evidence>
<name>S4XTA7_SORCE</name>
<dbReference type="Gene3D" id="1.10.10.2910">
    <property type="match status" value="1"/>
</dbReference>
<dbReference type="PATRIC" id="fig|1254432.3.peg.1008"/>
<dbReference type="HOGENOM" id="CLU_672504_0_0_7"/>
<comment type="similarity">
    <text evidence="1">Belongs to the short-chain fatty acyl-CoA assimilation regulator (ScfR) family.</text>
</comment>
<dbReference type="OrthoDB" id="5497105at2"/>
<organism evidence="3 4">
    <name type="scientific">Sorangium cellulosum So0157-2</name>
    <dbReference type="NCBI Taxonomy" id="1254432"/>
    <lineage>
        <taxon>Bacteria</taxon>
        <taxon>Pseudomonadati</taxon>
        <taxon>Myxococcota</taxon>
        <taxon>Polyangia</taxon>
        <taxon>Polyangiales</taxon>
        <taxon>Polyangiaceae</taxon>
        <taxon>Sorangium</taxon>
    </lineage>
</organism>
<dbReference type="SMART" id="SM00530">
    <property type="entry name" value="HTH_XRE"/>
    <property type="match status" value="1"/>
</dbReference>
<dbReference type="PANTHER" id="PTHR43236:SF1">
    <property type="entry name" value="BLL7220 PROTEIN"/>
    <property type="match status" value="1"/>
</dbReference>